<name>A0A8E0RS06_9TREM</name>
<evidence type="ECO:0000256" key="1">
    <source>
        <dbReference type="SAM" id="MobiDB-lite"/>
    </source>
</evidence>
<feature type="non-terminal residue" evidence="2">
    <location>
        <position position="311"/>
    </location>
</feature>
<feature type="compositionally biased region" description="Polar residues" evidence="1">
    <location>
        <begin position="146"/>
        <end position="158"/>
    </location>
</feature>
<keyword evidence="3" id="KW-1185">Reference proteome</keyword>
<dbReference type="AlphaFoldDB" id="A0A8E0RS06"/>
<sequence>LPSEDYPGVSRLSWLGALTSDPLVPVSGFLEQQHMVDMEDLIRPTPNFFDDVVTHPSSAEPMVCSLPHNISTGEKSGVAEDNSTVVSSLPLWKSRHYDDEDYKYHRHLIYPRVHQPLKAMEPRTLRRVSERLLALRASLRNADNLDPSTTGVTLTQDHVSGDSVPRLSPDWRSINQSHPDSFAALSCNVDSGTESRILDPSSPSLADRACSVGQAMKSRQFKTNPWSQVQPGCDRSVNKASSADNTIFFIGGVSSDKDRQVSGLAWTSAGSDRGAESNFEDQLFLTRKEGLKSRRRWAYVNFYLHKICDVF</sequence>
<dbReference type="Proteomes" id="UP000728185">
    <property type="component" value="Unassembled WGS sequence"/>
</dbReference>
<protein>
    <submittedName>
        <fullName evidence="2">Uncharacterized protein</fullName>
    </submittedName>
</protein>
<dbReference type="OrthoDB" id="6280554at2759"/>
<evidence type="ECO:0000313" key="3">
    <source>
        <dbReference type="Proteomes" id="UP000728185"/>
    </source>
</evidence>
<accession>A0A8E0RS06</accession>
<evidence type="ECO:0000313" key="2">
    <source>
        <dbReference type="EMBL" id="KAA0190150.1"/>
    </source>
</evidence>
<gene>
    <name evidence="2" type="ORF">FBUS_04642</name>
</gene>
<organism evidence="2 3">
    <name type="scientific">Fasciolopsis buskii</name>
    <dbReference type="NCBI Taxonomy" id="27845"/>
    <lineage>
        <taxon>Eukaryota</taxon>
        <taxon>Metazoa</taxon>
        <taxon>Spiralia</taxon>
        <taxon>Lophotrochozoa</taxon>
        <taxon>Platyhelminthes</taxon>
        <taxon>Trematoda</taxon>
        <taxon>Digenea</taxon>
        <taxon>Plagiorchiida</taxon>
        <taxon>Echinostomata</taxon>
        <taxon>Echinostomatoidea</taxon>
        <taxon>Fasciolidae</taxon>
        <taxon>Fasciolopsis</taxon>
    </lineage>
</organism>
<comment type="caution">
    <text evidence="2">The sequence shown here is derived from an EMBL/GenBank/DDBJ whole genome shotgun (WGS) entry which is preliminary data.</text>
</comment>
<feature type="region of interest" description="Disordered" evidence="1">
    <location>
        <begin position="146"/>
        <end position="165"/>
    </location>
</feature>
<dbReference type="EMBL" id="LUCM01007329">
    <property type="protein sequence ID" value="KAA0190150.1"/>
    <property type="molecule type" value="Genomic_DNA"/>
</dbReference>
<proteinExistence type="predicted"/>
<reference evidence="2" key="1">
    <citation type="submission" date="2019-05" db="EMBL/GenBank/DDBJ databases">
        <title>Annotation for the trematode Fasciolopsis buski.</title>
        <authorList>
            <person name="Choi Y.-J."/>
        </authorList>
    </citation>
    <scope>NUCLEOTIDE SEQUENCE</scope>
    <source>
        <strain evidence="2">HT</strain>
        <tissue evidence="2">Whole worm</tissue>
    </source>
</reference>